<keyword evidence="1" id="KW-1133">Transmembrane helix</keyword>
<feature type="non-terminal residue" evidence="2">
    <location>
        <position position="57"/>
    </location>
</feature>
<keyword evidence="3" id="KW-1185">Reference proteome</keyword>
<feature type="transmembrane region" description="Helical" evidence="1">
    <location>
        <begin position="20"/>
        <end position="44"/>
    </location>
</feature>
<protein>
    <submittedName>
        <fullName evidence="2">Uncharacterized protein</fullName>
    </submittedName>
</protein>
<dbReference type="Proteomes" id="UP001233999">
    <property type="component" value="Unassembled WGS sequence"/>
</dbReference>
<dbReference type="AlphaFoldDB" id="A0AAD8E541"/>
<name>A0AAD8E541_DIPPU</name>
<comment type="caution">
    <text evidence="2">The sequence shown here is derived from an EMBL/GenBank/DDBJ whole genome shotgun (WGS) entry which is preliminary data.</text>
</comment>
<evidence type="ECO:0000256" key="1">
    <source>
        <dbReference type="SAM" id="Phobius"/>
    </source>
</evidence>
<accession>A0AAD8E541</accession>
<sequence>SSSSPSQSLGVPIKCHFSLFLIISGHLIPKIFLSLPSFTAILYYPNMQIYLWRCKVI</sequence>
<evidence type="ECO:0000313" key="2">
    <source>
        <dbReference type="EMBL" id="KAJ9577615.1"/>
    </source>
</evidence>
<evidence type="ECO:0000313" key="3">
    <source>
        <dbReference type="Proteomes" id="UP001233999"/>
    </source>
</evidence>
<dbReference type="EMBL" id="JASPKZ010009352">
    <property type="protein sequence ID" value="KAJ9577615.1"/>
    <property type="molecule type" value="Genomic_DNA"/>
</dbReference>
<proteinExistence type="predicted"/>
<reference evidence="2" key="2">
    <citation type="submission" date="2023-05" db="EMBL/GenBank/DDBJ databases">
        <authorList>
            <person name="Fouks B."/>
        </authorList>
    </citation>
    <scope>NUCLEOTIDE SEQUENCE</scope>
    <source>
        <strain evidence="2">Stay&amp;Tobe</strain>
        <tissue evidence="2">Testes</tissue>
    </source>
</reference>
<feature type="non-terminal residue" evidence="2">
    <location>
        <position position="1"/>
    </location>
</feature>
<organism evidence="2 3">
    <name type="scientific">Diploptera punctata</name>
    <name type="common">Pacific beetle cockroach</name>
    <dbReference type="NCBI Taxonomy" id="6984"/>
    <lineage>
        <taxon>Eukaryota</taxon>
        <taxon>Metazoa</taxon>
        <taxon>Ecdysozoa</taxon>
        <taxon>Arthropoda</taxon>
        <taxon>Hexapoda</taxon>
        <taxon>Insecta</taxon>
        <taxon>Pterygota</taxon>
        <taxon>Neoptera</taxon>
        <taxon>Polyneoptera</taxon>
        <taxon>Dictyoptera</taxon>
        <taxon>Blattodea</taxon>
        <taxon>Blaberoidea</taxon>
        <taxon>Blaberidae</taxon>
        <taxon>Diplopterinae</taxon>
        <taxon>Diploptera</taxon>
    </lineage>
</organism>
<reference evidence="2" key="1">
    <citation type="journal article" date="2023" name="IScience">
        <title>Live-bearing cockroach genome reveals convergent evolutionary mechanisms linked to viviparity in insects and beyond.</title>
        <authorList>
            <person name="Fouks B."/>
            <person name="Harrison M.C."/>
            <person name="Mikhailova A.A."/>
            <person name="Marchal E."/>
            <person name="English S."/>
            <person name="Carruthers M."/>
            <person name="Jennings E.C."/>
            <person name="Chiamaka E.L."/>
            <person name="Frigard R.A."/>
            <person name="Pippel M."/>
            <person name="Attardo G.M."/>
            <person name="Benoit J.B."/>
            <person name="Bornberg-Bauer E."/>
            <person name="Tobe S.S."/>
        </authorList>
    </citation>
    <scope>NUCLEOTIDE SEQUENCE</scope>
    <source>
        <strain evidence="2">Stay&amp;Tobe</strain>
    </source>
</reference>
<keyword evidence="1" id="KW-0472">Membrane</keyword>
<keyword evidence="1" id="KW-0812">Transmembrane</keyword>
<gene>
    <name evidence="2" type="ORF">L9F63_005802</name>
</gene>